<dbReference type="InterPro" id="IPR000990">
    <property type="entry name" value="Innexin"/>
</dbReference>
<evidence type="ECO:0000256" key="8">
    <source>
        <dbReference type="ARBA" id="ARBA00022989"/>
    </source>
</evidence>
<dbReference type="PROSITE" id="PS51013">
    <property type="entry name" value="PANNEXIN"/>
    <property type="match status" value="1"/>
</dbReference>
<evidence type="ECO:0000256" key="11">
    <source>
        <dbReference type="ARBA" id="ARBA00023303"/>
    </source>
</evidence>
<dbReference type="GO" id="GO:0005886">
    <property type="term" value="C:plasma membrane"/>
    <property type="evidence" value="ECO:0000318"/>
    <property type="project" value="GO_Central"/>
</dbReference>
<dbReference type="GO" id="GO:0034220">
    <property type="term" value="P:monoatomic ion transmembrane transport"/>
    <property type="evidence" value="ECO:0007669"/>
    <property type="project" value="UniProtKB-KW"/>
</dbReference>
<dbReference type="PANTHER" id="PTHR11893">
    <property type="entry name" value="INNEXIN"/>
    <property type="match status" value="1"/>
</dbReference>
<evidence type="ECO:0000256" key="5">
    <source>
        <dbReference type="ARBA" id="ARBA00022692"/>
    </source>
</evidence>
<keyword evidence="10" id="KW-0472">Membrane</keyword>
<evidence type="ECO:0000256" key="10">
    <source>
        <dbReference type="ARBA" id="ARBA00023136"/>
    </source>
</evidence>
<comment type="subcellular location">
    <subcellularLocation>
        <location evidence="1">Cell junction</location>
        <location evidence="1">Gap junction</location>
    </subcellularLocation>
    <subcellularLocation>
        <location evidence="2 12">Cell membrane</location>
        <topology evidence="2 12">Multi-pass membrane protein</topology>
    </subcellularLocation>
</comment>
<reference evidence="13" key="2">
    <citation type="submission" date="2022-06" db="UniProtKB">
        <authorList>
            <consortium name="EnsemblMetazoa"/>
        </authorList>
    </citation>
    <scope>IDENTIFICATION</scope>
    <source>
        <strain evidence="13">PS312</strain>
    </source>
</reference>
<evidence type="ECO:0000256" key="4">
    <source>
        <dbReference type="ARBA" id="ARBA00022475"/>
    </source>
</evidence>
<keyword evidence="9 12" id="KW-0406">Ion transport</keyword>
<organism evidence="13 14">
    <name type="scientific">Pristionchus pacificus</name>
    <name type="common">Parasitic nematode worm</name>
    <dbReference type="NCBI Taxonomy" id="54126"/>
    <lineage>
        <taxon>Eukaryota</taxon>
        <taxon>Metazoa</taxon>
        <taxon>Ecdysozoa</taxon>
        <taxon>Nematoda</taxon>
        <taxon>Chromadorea</taxon>
        <taxon>Rhabditida</taxon>
        <taxon>Rhabditina</taxon>
        <taxon>Diplogasteromorpha</taxon>
        <taxon>Diplogasteroidea</taxon>
        <taxon>Neodiplogasteridae</taxon>
        <taxon>Pristionchus</taxon>
    </lineage>
</organism>
<keyword evidence="7" id="KW-0965">Cell junction</keyword>
<comment type="function">
    <text evidence="12">Structural component of the gap junctions.</text>
</comment>
<evidence type="ECO:0000256" key="6">
    <source>
        <dbReference type="ARBA" id="ARBA00022868"/>
    </source>
</evidence>
<reference evidence="14" key="1">
    <citation type="journal article" date="2008" name="Nat. Genet.">
        <title>The Pristionchus pacificus genome provides a unique perspective on nematode lifestyle and parasitism.</title>
        <authorList>
            <person name="Dieterich C."/>
            <person name="Clifton S.W."/>
            <person name="Schuster L.N."/>
            <person name="Chinwalla A."/>
            <person name="Delehaunty K."/>
            <person name="Dinkelacker I."/>
            <person name="Fulton L."/>
            <person name="Fulton R."/>
            <person name="Godfrey J."/>
            <person name="Minx P."/>
            <person name="Mitreva M."/>
            <person name="Roeseler W."/>
            <person name="Tian H."/>
            <person name="Witte H."/>
            <person name="Yang S.P."/>
            <person name="Wilson R.K."/>
            <person name="Sommer R.J."/>
        </authorList>
    </citation>
    <scope>NUCLEOTIDE SEQUENCE [LARGE SCALE GENOMIC DNA]</scope>
    <source>
        <strain evidence="14">PS312</strain>
    </source>
</reference>
<keyword evidence="6" id="KW-0303">Gap junction</keyword>
<comment type="similarity">
    <text evidence="12">Belongs to the pannexin family.</text>
</comment>
<dbReference type="PANTHER" id="PTHR11893:SF21">
    <property type="entry name" value="INNEXIN EAT-5"/>
    <property type="match status" value="1"/>
</dbReference>
<evidence type="ECO:0000256" key="9">
    <source>
        <dbReference type="ARBA" id="ARBA00023065"/>
    </source>
</evidence>
<dbReference type="OrthoDB" id="5867527at2759"/>
<evidence type="ECO:0000256" key="7">
    <source>
        <dbReference type="ARBA" id="ARBA00022949"/>
    </source>
</evidence>
<evidence type="ECO:0000313" key="13">
    <source>
        <dbReference type="EnsemblMetazoa" id="PPA35680.1"/>
    </source>
</evidence>
<name>A0A2A6BMX3_PRIPA</name>
<accession>A0A2A6BMX3</accession>
<dbReference type="EnsemblMetazoa" id="PPA35680.1">
    <property type="protein sequence ID" value="PPA35680.1"/>
    <property type="gene ID" value="WBGene00274049"/>
</dbReference>
<keyword evidence="8" id="KW-1133">Transmembrane helix</keyword>
<gene>
    <name evidence="13" type="primary">WBGene00274049</name>
    <name evidence="12" type="synonym">inx</name>
</gene>
<dbReference type="Proteomes" id="UP000005239">
    <property type="component" value="Unassembled WGS sequence"/>
</dbReference>
<evidence type="ECO:0000256" key="12">
    <source>
        <dbReference type="RuleBase" id="RU010713"/>
    </source>
</evidence>
<evidence type="ECO:0000313" key="14">
    <source>
        <dbReference type="Proteomes" id="UP000005239"/>
    </source>
</evidence>
<keyword evidence="4" id="KW-1003">Cell membrane</keyword>
<protein>
    <recommendedName>
        <fullName evidence="12">Innexin</fullName>
    </recommendedName>
</protein>
<dbReference type="PRINTS" id="PR01262">
    <property type="entry name" value="INNEXIN"/>
</dbReference>
<evidence type="ECO:0000256" key="2">
    <source>
        <dbReference type="ARBA" id="ARBA00004651"/>
    </source>
</evidence>
<dbReference type="Pfam" id="PF00876">
    <property type="entry name" value="Innexin"/>
    <property type="match status" value="2"/>
</dbReference>
<dbReference type="GO" id="GO:0005243">
    <property type="term" value="F:gap junction channel activity"/>
    <property type="evidence" value="ECO:0000318"/>
    <property type="project" value="GO_Central"/>
</dbReference>
<keyword evidence="5" id="KW-0812">Transmembrane</keyword>
<keyword evidence="3 12" id="KW-0813">Transport</keyword>
<accession>A0A8R1YQP4</accession>
<evidence type="ECO:0000256" key="3">
    <source>
        <dbReference type="ARBA" id="ARBA00022448"/>
    </source>
</evidence>
<evidence type="ECO:0000256" key="1">
    <source>
        <dbReference type="ARBA" id="ARBA00004610"/>
    </source>
</evidence>
<sequence>MNFLGDPFKLIKPRFDDSGVDRLNYYYTPVVIIVMAVTITAKQYVGEPLQCWVPAQFSRAWEQYAENYCFVYNTYWVRPGEEIPSDVDERLAAQLIYYQWVPFIMIIEAGLFHFPAKIWAVLSKTSGLNLAGMIGAVVKAEEGNDESKLQSAALNVCHLLENSNKMRKLRTVGASRMGKYARLGELDGTYLSNVYLVAKLIYCINTVVQFTSLNKFLKQPDMFWGASVLNDLVHGHNWEDSGNFPRIAMCDFEVRTMGNVQRWKGPQHMTGLLTLIDSLAHFITMKMPSRRQRFVKRFITCPPEEKAVLEDFTKEYLNPDMFLILKMIDGHTSEIVTGNILQQLYDNFRNSTETLNDHPYLRHLDLARQESEFASEDPLSNDNTVQEAFLRTLQVPSPTENFEFRRLSMTRSPISR</sequence>
<keyword evidence="14" id="KW-1185">Reference proteome</keyword>
<keyword evidence="11 12" id="KW-0407">Ion channel</keyword>
<dbReference type="AlphaFoldDB" id="A0A2A6BMX3"/>
<dbReference type="GO" id="GO:0005921">
    <property type="term" value="C:gap junction"/>
    <property type="evidence" value="ECO:0000318"/>
    <property type="project" value="GO_Central"/>
</dbReference>
<proteinExistence type="inferred from homology"/>